<reference evidence="7" key="2">
    <citation type="journal article" date="2022" name="Microb. Genom.">
        <title>A chromosome-scale genome assembly of the tomato pathogen Cladosporium fulvum reveals a compartmentalized genome architecture and the presence of a dispensable chromosome.</title>
        <authorList>
            <person name="Zaccaron A.Z."/>
            <person name="Chen L.H."/>
            <person name="Samaras A."/>
            <person name="Stergiopoulos I."/>
        </authorList>
    </citation>
    <scope>NUCLEOTIDE SEQUENCE</scope>
    <source>
        <strain evidence="7">Race5_Kim</strain>
    </source>
</reference>
<dbReference type="GeneID" id="71987261"/>
<protein>
    <submittedName>
        <fullName evidence="7">Nitrate transporter</fullName>
    </submittedName>
</protein>
<dbReference type="Proteomes" id="UP000756132">
    <property type="component" value="Chromosome 6"/>
</dbReference>
<feature type="transmembrane region" description="Helical" evidence="6">
    <location>
        <begin position="270"/>
        <end position="289"/>
    </location>
</feature>
<feature type="region of interest" description="Disordered" evidence="5">
    <location>
        <begin position="128"/>
        <end position="166"/>
    </location>
</feature>
<gene>
    <name evidence="7" type="ORF">CLAFUR5_07383</name>
</gene>
<accession>A0A9Q8PBE3</accession>
<dbReference type="PANTHER" id="PTHR23515">
    <property type="entry name" value="HIGH-AFFINITY NITRATE TRANSPORTER 2.3"/>
    <property type="match status" value="1"/>
</dbReference>
<dbReference type="AlphaFoldDB" id="A0A9Q8PBE3"/>
<keyword evidence="3 6" id="KW-1133">Transmembrane helix</keyword>
<feature type="transmembrane region" description="Helical" evidence="6">
    <location>
        <begin position="330"/>
        <end position="352"/>
    </location>
</feature>
<comment type="subcellular location">
    <subcellularLocation>
        <location evidence="1">Membrane</location>
        <topology evidence="1">Multi-pass membrane protein</topology>
    </subcellularLocation>
</comment>
<evidence type="ECO:0000313" key="8">
    <source>
        <dbReference type="Proteomes" id="UP000756132"/>
    </source>
</evidence>
<feature type="transmembrane region" description="Helical" evidence="6">
    <location>
        <begin position="79"/>
        <end position="103"/>
    </location>
</feature>
<dbReference type="GO" id="GO:0016020">
    <property type="term" value="C:membrane"/>
    <property type="evidence" value="ECO:0007669"/>
    <property type="project" value="UniProtKB-SubCell"/>
</dbReference>
<evidence type="ECO:0000256" key="4">
    <source>
        <dbReference type="ARBA" id="ARBA00023136"/>
    </source>
</evidence>
<name>A0A9Q8PBE3_PASFU</name>
<keyword evidence="2 6" id="KW-0812">Transmembrane</keyword>
<dbReference type="OrthoDB" id="434240at2759"/>
<evidence type="ECO:0000256" key="1">
    <source>
        <dbReference type="ARBA" id="ARBA00004141"/>
    </source>
</evidence>
<feature type="transmembrane region" description="Helical" evidence="6">
    <location>
        <begin position="358"/>
        <end position="377"/>
    </location>
</feature>
<dbReference type="InterPro" id="IPR036259">
    <property type="entry name" value="MFS_trans_sf"/>
</dbReference>
<dbReference type="OMA" id="TFWAWNL"/>
<keyword evidence="4 6" id="KW-0472">Membrane</keyword>
<feature type="transmembrane region" description="Helical" evidence="6">
    <location>
        <begin position="295"/>
        <end position="318"/>
    </location>
</feature>
<dbReference type="KEGG" id="ffu:CLAFUR5_07383"/>
<dbReference type="EMBL" id="CP090168">
    <property type="protein sequence ID" value="UJO19322.1"/>
    <property type="molecule type" value="Genomic_DNA"/>
</dbReference>
<organism evidence="7 8">
    <name type="scientific">Passalora fulva</name>
    <name type="common">Tomato leaf mold</name>
    <name type="synonym">Cladosporium fulvum</name>
    <dbReference type="NCBI Taxonomy" id="5499"/>
    <lineage>
        <taxon>Eukaryota</taxon>
        <taxon>Fungi</taxon>
        <taxon>Dikarya</taxon>
        <taxon>Ascomycota</taxon>
        <taxon>Pezizomycotina</taxon>
        <taxon>Dothideomycetes</taxon>
        <taxon>Dothideomycetidae</taxon>
        <taxon>Mycosphaerellales</taxon>
        <taxon>Mycosphaerellaceae</taxon>
        <taxon>Fulvia</taxon>
    </lineage>
</organism>
<evidence type="ECO:0000313" key="7">
    <source>
        <dbReference type="EMBL" id="UJO19322.1"/>
    </source>
</evidence>
<evidence type="ECO:0000256" key="3">
    <source>
        <dbReference type="ARBA" id="ARBA00022989"/>
    </source>
</evidence>
<proteinExistence type="predicted"/>
<reference evidence="7" key="1">
    <citation type="submission" date="2021-12" db="EMBL/GenBank/DDBJ databases">
        <authorList>
            <person name="Zaccaron A."/>
            <person name="Stergiopoulos I."/>
        </authorList>
    </citation>
    <scope>NUCLEOTIDE SEQUENCE</scope>
    <source>
        <strain evidence="7">Race5_Kim</strain>
    </source>
</reference>
<dbReference type="RefSeq" id="XP_047763688.1">
    <property type="nucleotide sequence ID" value="XM_047906531.1"/>
</dbReference>
<feature type="transmembrane region" description="Helical" evidence="6">
    <location>
        <begin position="12"/>
        <end position="36"/>
    </location>
</feature>
<sequence length="385" mass="41138">MAGLVTNASGLIALRFFVGILGGTFVPCQVWSTGFFDKNVVGSSNALIGGWGNAGGGITYFLMPLIYDSLKSDQGLSSHVAWRVAFIVPFILIVSTALGMLLLCDDTPTGKWSERHDNAQRLAHSAQAAVVSSPGHASSGSSTPEVREKRDMEKGEGDASDYQQPKQGEMTDLAVGEVIVAPTLKHTLHIITSPQTLFHCATYFCSFGGELAINSYLGAYYLRNFPYLGQTQAGRWASMFGLPNVVTRPLGGIIADILFKHTKSLWVKKCWILFVGIVSGAFLIAIGLTDPSSESMMFGLIAGMAIFVEAGNGANFALVPHVHPSANGVLSGTVGAVGNLGGVIFAIVFRYHHADYATSFWITGVMTIGMNLILCWVKPLPKGQR</sequence>
<feature type="transmembrane region" description="Helical" evidence="6">
    <location>
        <begin position="48"/>
        <end position="67"/>
    </location>
</feature>
<dbReference type="Gene3D" id="1.20.1250.20">
    <property type="entry name" value="MFS general substrate transporter like domains"/>
    <property type="match status" value="2"/>
</dbReference>
<dbReference type="InterPro" id="IPR044772">
    <property type="entry name" value="NO3_transporter"/>
</dbReference>
<feature type="compositionally biased region" description="Low complexity" evidence="5">
    <location>
        <begin position="128"/>
        <end position="142"/>
    </location>
</feature>
<dbReference type="SUPFAM" id="SSF103473">
    <property type="entry name" value="MFS general substrate transporter"/>
    <property type="match status" value="1"/>
</dbReference>
<evidence type="ECO:0000256" key="2">
    <source>
        <dbReference type="ARBA" id="ARBA00022692"/>
    </source>
</evidence>
<dbReference type="GO" id="GO:0015112">
    <property type="term" value="F:nitrate transmembrane transporter activity"/>
    <property type="evidence" value="ECO:0007669"/>
    <property type="project" value="InterPro"/>
</dbReference>
<keyword evidence="8" id="KW-1185">Reference proteome</keyword>
<evidence type="ECO:0000256" key="5">
    <source>
        <dbReference type="SAM" id="MobiDB-lite"/>
    </source>
</evidence>
<evidence type="ECO:0000256" key="6">
    <source>
        <dbReference type="SAM" id="Phobius"/>
    </source>
</evidence>
<feature type="compositionally biased region" description="Basic and acidic residues" evidence="5">
    <location>
        <begin position="145"/>
        <end position="157"/>
    </location>
</feature>